<sequence>MASSTEPSKGPQGLLDTMPHLASIADGHGMDAMMEDVQKRGLQEELERLRDMHHVYYRAAGDKLTLAPVDLKTKGLKILDSATADGTWLQDVRREAGEEVAKTQEYVGTDLVPELFPDPRPAWLQFHRQSITAPWPEELKGRFDLVHQRQVLGFCGDFPIDQAVANLAELAKPGGWVELTELSVDQSILDDTNPVGRKFFYMMEQLWTLKGMGGNFGEQLKGWLEQAGLEEVEETLLKCKVGAQARKGEEESSINGACGAAPMIIAMTKTLEGLQGFAPGELDTLGERLQQELRDVGGTFHVFAVRGRVPAGGLRPKHG</sequence>
<gene>
    <name evidence="1" type="ORF">Tdes44962_MAKER08220</name>
</gene>
<dbReference type="Proteomes" id="UP001138500">
    <property type="component" value="Unassembled WGS sequence"/>
</dbReference>
<organism evidence="1 2">
    <name type="scientific">Teratosphaeria destructans</name>
    <dbReference type="NCBI Taxonomy" id="418781"/>
    <lineage>
        <taxon>Eukaryota</taxon>
        <taxon>Fungi</taxon>
        <taxon>Dikarya</taxon>
        <taxon>Ascomycota</taxon>
        <taxon>Pezizomycotina</taxon>
        <taxon>Dothideomycetes</taxon>
        <taxon>Dothideomycetidae</taxon>
        <taxon>Mycosphaerellales</taxon>
        <taxon>Teratosphaeriaceae</taxon>
        <taxon>Teratosphaeria</taxon>
    </lineage>
</organism>
<dbReference type="GO" id="GO:0032259">
    <property type="term" value="P:methylation"/>
    <property type="evidence" value="ECO:0007669"/>
    <property type="project" value="UniProtKB-KW"/>
</dbReference>
<keyword evidence="2" id="KW-1185">Reference proteome</keyword>
<dbReference type="Pfam" id="PF13489">
    <property type="entry name" value="Methyltransf_23"/>
    <property type="match status" value="1"/>
</dbReference>
<comment type="caution">
    <text evidence="1">The sequence shown here is derived from an EMBL/GenBank/DDBJ whole genome shotgun (WGS) entry which is preliminary data.</text>
</comment>
<dbReference type="Gene3D" id="3.40.50.150">
    <property type="entry name" value="Vaccinia Virus protein VP39"/>
    <property type="match status" value="1"/>
</dbReference>
<proteinExistence type="predicted"/>
<name>A0A9W7W572_9PEZI</name>
<dbReference type="SUPFAM" id="SSF53335">
    <property type="entry name" value="S-adenosyl-L-methionine-dependent methyltransferases"/>
    <property type="match status" value="1"/>
</dbReference>
<dbReference type="OrthoDB" id="184880at2759"/>
<dbReference type="EMBL" id="RIBY02000724">
    <property type="protein sequence ID" value="KAH9838164.1"/>
    <property type="molecule type" value="Genomic_DNA"/>
</dbReference>
<dbReference type="PANTHER" id="PTHR43591">
    <property type="entry name" value="METHYLTRANSFERASE"/>
    <property type="match status" value="1"/>
</dbReference>
<dbReference type="InterPro" id="IPR029063">
    <property type="entry name" value="SAM-dependent_MTases_sf"/>
</dbReference>
<reference evidence="1 2" key="1">
    <citation type="journal article" date="2018" name="IMA Fungus">
        <title>IMA Genome-F 10: Nine draft genome sequences of Claviceps purpurea s.lat., including C. arundinis, C. humidiphila, and C. cf. spartinae, pseudomolecules for the pitch canker pathogen Fusarium circinatum, draft genome of Davidsoniella eucalypti, Grosmannia galeiformis, Quambalaria eucalypti, and Teratosphaeria destructans.</title>
        <authorList>
            <person name="Wingfield B.D."/>
            <person name="Liu M."/>
            <person name="Nguyen H.D."/>
            <person name="Lane F.A."/>
            <person name="Morgan S.W."/>
            <person name="De Vos L."/>
            <person name="Wilken P.M."/>
            <person name="Duong T.A."/>
            <person name="Aylward J."/>
            <person name="Coetzee M.P."/>
            <person name="Dadej K."/>
            <person name="De Beer Z.W."/>
            <person name="Findlay W."/>
            <person name="Havenga M."/>
            <person name="Kolarik M."/>
            <person name="Menzies J.G."/>
            <person name="Naidoo K."/>
            <person name="Pochopski O."/>
            <person name="Shoukouhi P."/>
            <person name="Santana Q.C."/>
            <person name="Seifert K.A."/>
            <person name="Soal N."/>
            <person name="Steenkamp E.T."/>
            <person name="Tatham C.T."/>
            <person name="van der Nest M.A."/>
            <person name="Wingfield M.J."/>
        </authorList>
    </citation>
    <scope>NUCLEOTIDE SEQUENCE [LARGE SCALE GENOMIC DNA]</scope>
    <source>
        <strain evidence="1">CMW44962</strain>
    </source>
</reference>
<evidence type="ECO:0000313" key="2">
    <source>
        <dbReference type="Proteomes" id="UP001138500"/>
    </source>
</evidence>
<reference evidence="1 2" key="2">
    <citation type="journal article" date="2021" name="Curr. Genet.">
        <title>Genetic response to nitrogen starvation in the aggressive Eucalyptus foliar pathogen Teratosphaeria destructans.</title>
        <authorList>
            <person name="Havenga M."/>
            <person name="Wingfield B.D."/>
            <person name="Wingfield M.J."/>
            <person name="Dreyer L.L."/>
            <person name="Roets F."/>
            <person name="Aylward J."/>
        </authorList>
    </citation>
    <scope>NUCLEOTIDE SEQUENCE [LARGE SCALE GENOMIC DNA]</scope>
    <source>
        <strain evidence="1">CMW44962</strain>
    </source>
</reference>
<accession>A0A9W7W572</accession>
<keyword evidence="1" id="KW-0808">Transferase</keyword>
<protein>
    <submittedName>
        <fullName evidence="1">Methyltransferase</fullName>
    </submittedName>
</protein>
<dbReference type="PANTHER" id="PTHR43591:SF105">
    <property type="entry name" value="METHYLTRANSFERASE DOMAIN-CONTAINING PROTEIN-RELATED"/>
    <property type="match status" value="1"/>
</dbReference>
<evidence type="ECO:0000313" key="1">
    <source>
        <dbReference type="EMBL" id="KAH9838164.1"/>
    </source>
</evidence>
<dbReference type="AlphaFoldDB" id="A0A9W7W572"/>
<dbReference type="GO" id="GO:0008168">
    <property type="term" value="F:methyltransferase activity"/>
    <property type="evidence" value="ECO:0007669"/>
    <property type="project" value="UniProtKB-KW"/>
</dbReference>
<keyword evidence="1" id="KW-0489">Methyltransferase</keyword>